<evidence type="ECO:0000313" key="2">
    <source>
        <dbReference type="EMBL" id="KAF1959779.1"/>
    </source>
</evidence>
<name>A0A6A5U720_9PLEO</name>
<dbReference type="Proteomes" id="UP000800035">
    <property type="component" value="Unassembled WGS sequence"/>
</dbReference>
<keyword evidence="1" id="KW-0812">Transmembrane</keyword>
<dbReference type="EMBL" id="ML976984">
    <property type="protein sequence ID" value="KAF1959779.1"/>
    <property type="molecule type" value="Genomic_DNA"/>
</dbReference>
<reference evidence="2" key="1">
    <citation type="journal article" date="2020" name="Stud. Mycol.">
        <title>101 Dothideomycetes genomes: a test case for predicting lifestyles and emergence of pathogens.</title>
        <authorList>
            <person name="Haridas S."/>
            <person name="Albert R."/>
            <person name="Binder M."/>
            <person name="Bloem J."/>
            <person name="Labutti K."/>
            <person name="Salamov A."/>
            <person name="Andreopoulos B."/>
            <person name="Baker S."/>
            <person name="Barry K."/>
            <person name="Bills G."/>
            <person name="Bluhm B."/>
            <person name="Cannon C."/>
            <person name="Castanera R."/>
            <person name="Culley D."/>
            <person name="Daum C."/>
            <person name="Ezra D."/>
            <person name="Gonzalez J."/>
            <person name="Henrissat B."/>
            <person name="Kuo A."/>
            <person name="Liang C."/>
            <person name="Lipzen A."/>
            <person name="Lutzoni F."/>
            <person name="Magnuson J."/>
            <person name="Mondo S."/>
            <person name="Nolan M."/>
            <person name="Ohm R."/>
            <person name="Pangilinan J."/>
            <person name="Park H.-J."/>
            <person name="Ramirez L."/>
            <person name="Alfaro M."/>
            <person name="Sun H."/>
            <person name="Tritt A."/>
            <person name="Yoshinaga Y."/>
            <person name="Zwiers L.-H."/>
            <person name="Turgeon B."/>
            <person name="Goodwin S."/>
            <person name="Spatafora J."/>
            <person name="Crous P."/>
            <person name="Grigoriev I."/>
        </authorList>
    </citation>
    <scope>NUCLEOTIDE SEQUENCE</scope>
    <source>
        <strain evidence="2">CBS 675.92</strain>
    </source>
</reference>
<keyword evidence="3" id="KW-1185">Reference proteome</keyword>
<keyword evidence="1" id="KW-1133">Transmembrane helix</keyword>
<evidence type="ECO:0000256" key="1">
    <source>
        <dbReference type="SAM" id="Phobius"/>
    </source>
</evidence>
<feature type="transmembrane region" description="Helical" evidence="1">
    <location>
        <begin position="103"/>
        <end position="121"/>
    </location>
</feature>
<protein>
    <submittedName>
        <fullName evidence="2">Uncharacterized protein</fullName>
    </submittedName>
</protein>
<sequence length="184" mass="20968">MKENPSFVRETITTALFLHSMKDNPSFVETEKSDPRRLFLNARFEKSESITILTLARALRGELNLRIHGPHQPTQPVPSHRLHFRSFAPVPFAIFPPMFSCRVVVGVVSVSLAAHIGFWLWRSRPRQHLRAESGGNPELKPPETWGRVCVFGGWLRSFRADDRFGGWRSAVRWVNIDGLCHVSG</sequence>
<accession>A0A6A5U720</accession>
<evidence type="ECO:0000313" key="3">
    <source>
        <dbReference type="Proteomes" id="UP000800035"/>
    </source>
</evidence>
<gene>
    <name evidence="2" type="ORF">CC80DRAFT_310333</name>
</gene>
<proteinExistence type="predicted"/>
<organism evidence="2 3">
    <name type="scientific">Byssothecium circinans</name>
    <dbReference type="NCBI Taxonomy" id="147558"/>
    <lineage>
        <taxon>Eukaryota</taxon>
        <taxon>Fungi</taxon>
        <taxon>Dikarya</taxon>
        <taxon>Ascomycota</taxon>
        <taxon>Pezizomycotina</taxon>
        <taxon>Dothideomycetes</taxon>
        <taxon>Pleosporomycetidae</taxon>
        <taxon>Pleosporales</taxon>
        <taxon>Massarineae</taxon>
        <taxon>Massarinaceae</taxon>
        <taxon>Byssothecium</taxon>
    </lineage>
</organism>
<keyword evidence="1" id="KW-0472">Membrane</keyword>
<dbReference type="AlphaFoldDB" id="A0A6A5U720"/>